<dbReference type="InterPro" id="IPR011042">
    <property type="entry name" value="6-blade_b-propeller_TolB-like"/>
</dbReference>
<comment type="caution">
    <text evidence="1">The sequence shown here is derived from an EMBL/GenBank/DDBJ whole genome shotgun (WGS) entry which is preliminary data.</text>
</comment>
<gene>
    <name evidence="1" type="ORF">J7T54_007588</name>
</gene>
<accession>A0A9P9XX16</accession>
<dbReference type="Gene3D" id="2.120.10.30">
    <property type="entry name" value="TolB, C-terminal domain"/>
    <property type="match status" value="1"/>
</dbReference>
<evidence type="ECO:0000313" key="1">
    <source>
        <dbReference type="EMBL" id="KAI6779133.1"/>
    </source>
</evidence>
<sequence length="514" mass="55325">MLPHAIAAMPYLSAQLVGREAREVDGGKLIVNDDPEPWWRPFVGPVCFTWDWEPAWDTSVVHAAGVEHVAELASVELKIGDGADGLWTPGHALLLLPVLVGVLYGPALQRSVSVLGVFRAPNSSVVENPAHLVYIPDTTHCEDLHYYAPANVLFSACADAAETRHVWFPPLTNFDDPIAGLEATGSIRVIGAGTHKAQRLTLEDFKGPLIPHGIDVVEDPDADKVPAVYIFVVNHVPAPAYVEWKRASAHGQTPEPTNKSASRVDIFHHLLGASSARHVRSVQHPLIATPNDIFAVSPREFYVTNDHHYREGAMRIAEDVFSGATWSTTIHVLLEGAEVRANVALTGLHNNNGLGHGNTSDQVLIGSAASGTMHLATFGKREGTLEVLESINLDSAIDNPTYFRDPYATPALDLSGYVNGGMSNGYKVVESAKNPAGLDGSMVWITRPSVTEGDSAQGWGNKLLFQDDGSRIRAASVAVLVAIDPALEAGQRKAWLYVSGFVSKSILAIKIDIV</sequence>
<dbReference type="AlphaFoldDB" id="A0A9P9XX16"/>
<dbReference type="Proteomes" id="UP001055219">
    <property type="component" value="Unassembled WGS sequence"/>
</dbReference>
<dbReference type="OrthoDB" id="5307922at2759"/>
<dbReference type="PANTHER" id="PTHR11799">
    <property type="entry name" value="PARAOXONASE"/>
    <property type="match status" value="1"/>
</dbReference>
<dbReference type="PANTHER" id="PTHR11799:SF12">
    <property type="entry name" value="PARAOXONASE-RELATED"/>
    <property type="match status" value="1"/>
</dbReference>
<reference evidence="1" key="2">
    <citation type="submission" date="2022-07" db="EMBL/GenBank/DDBJ databases">
        <authorList>
            <person name="Goncalves M.F.M."/>
            <person name="Hilario S."/>
            <person name="Van De Peer Y."/>
            <person name="Esteves A.C."/>
            <person name="Alves A."/>
        </authorList>
    </citation>
    <scope>NUCLEOTIDE SEQUENCE</scope>
    <source>
        <strain evidence="1">MUM 19.33</strain>
    </source>
</reference>
<proteinExistence type="predicted"/>
<name>A0A9P9XX16_9HYPO</name>
<organism evidence="1 2">
    <name type="scientific">Emericellopsis cladophorae</name>
    <dbReference type="NCBI Taxonomy" id="2686198"/>
    <lineage>
        <taxon>Eukaryota</taxon>
        <taxon>Fungi</taxon>
        <taxon>Dikarya</taxon>
        <taxon>Ascomycota</taxon>
        <taxon>Pezizomycotina</taxon>
        <taxon>Sordariomycetes</taxon>
        <taxon>Hypocreomycetidae</taxon>
        <taxon>Hypocreales</taxon>
        <taxon>Bionectriaceae</taxon>
        <taxon>Emericellopsis</taxon>
    </lineage>
</organism>
<dbReference type="RefSeq" id="XP_051359989.1">
    <property type="nucleotide sequence ID" value="XM_051508999.1"/>
</dbReference>
<dbReference type="GeneID" id="75834062"/>
<reference evidence="1" key="1">
    <citation type="journal article" date="2021" name="J Fungi (Basel)">
        <title>Genomic and Metabolomic Analyses of the Marine Fungus Emericellopsis cladophorae: Insights into Saltwater Adaptability Mechanisms and Its Biosynthetic Potential.</title>
        <authorList>
            <person name="Goncalves M.F.M."/>
            <person name="Hilario S."/>
            <person name="Van de Peer Y."/>
            <person name="Esteves A.C."/>
            <person name="Alves A."/>
        </authorList>
    </citation>
    <scope>NUCLEOTIDE SEQUENCE</scope>
    <source>
        <strain evidence="1">MUM 19.33</strain>
    </source>
</reference>
<dbReference type="EMBL" id="JAGIXG020000052">
    <property type="protein sequence ID" value="KAI6779133.1"/>
    <property type="molecule type" value="Genomic_DNA"/>
</dbReference>
<keyword evidence="2" id="KW-1185">Reference proteome</keyword>
<protein>
    <submittedName>
        <fullName evidence="1">Serum paraoxonase/arylesterase 1</fullName>
    </submittedName>
</protein>
<dbReference type="InterPro" id="IPR051288">
    <property type="entry name" value="Serum_paraoxonase/arylesterase"/>
</dbReference>
<evidence type="ECO:0000313" key="2">
    <source>
        <dbReference type="Proteomes" id="UP001055219"/>
    </source>
</evidence>